<dbReference type="SUPFAM" id="SSF56176">
    <property type="entry name" value="FAD-binding/transporter-associated domain-like"/>
    <property type="match status" value="1"/>
</dbReference>
<dbReference type="EMBL" id="SDEE01000529">
    <property type="protein sequence ID" value="RXW15636.1"/>
    <property type="molecule type" value="Genomic_DNA"/>
</dbReference>
<dbReference type="GO" id="GO:0071949">
    <property type="term" value="F:FAD binding"/>
    <property type="evidence" value="ECO:0007669"/>
    <property type="project" value="InterPro"/>
</dbReference>
<evidence type="ECO:0000259" key="3">
    <source>
        <dbReference type="PROSITE" id="PS51387"/>
    </source>
</evidence>
<dbReference type="AlphaFoldDB" id="A0A4Q2DAE1"/>
<sequence length="594" mass="65749">MFPLTLGPTSLYSQSLAVTPHHWAELSFQVDGRLHPNIPFAQPCYDEFNSSACREIRGTYLDEGMAQRCVPDLARNDSTLAVSRSTAPTAFIQTQWEACQVTNEHCLLDWRDPHLEDPTQQSRCQSGSLPQYHIDVQNADDVKAAFSFSKRAKVPLTIQNTGHDYKGRSSAPGSLGLWMHNLQDRSFDPAFIPQGCFDKVNATPAVTLGAGVRWGDAHKFAHEHNVTLVGGSDMSVGAVGGWLQGGGHGALSNTMGLGADRVLEFQVVTPDGQLRTANECQNSDLFWALRGGGGGTFGVVLSATVIASPPVKLQTFILSWSRPNATRTKEAWTLFTDISVQLAEEGWGGYIMANVFVLINPKFGSWDEAQAGGIKRLVEWGQMIQLENKEAQEKGSTVTLVMREFPSWLSFFQVFTSRFVASVGKNLALASRLIPTSLFKTPETRTSLVNALLEANTAPTHPSLIILFTAPYSTPDAERKTSVHPAWRESMYHVTVVEPWAWNATKRDMEKAYETVGKSVEGLRRITSEIGAGAAYVNEADVYEPDWESAFWGDNYPRLLEIKRKYVPDQLLDCWHCVGFKKSSNERFGCYLDL</sequence>
<proteinExistence type="inferred from homology"/>
<dbReference type="InterPro" id="IPR006094">
    <property type="entry name" value="Oxid_FAD_bind_N"/>
</dbReference>
<protein>
    <recommendedName>
        <fullName evidence="3">FAD-binding PCMH-type domain-containing protein</fullName>
    </recommendedName>
</protein>
<accession>A0A4Q2DAE1</accession>
<comment type="similarity">
    <text evidence="1">Belongs to the oxygen-dependent FAD-linked oxidoreductase family.</text>
</comment>
<keyword evidence="2" id="KW-0560">Oxidoreductase</keyword>
<dbReference type="Pfam" id="PF01565">
    <property type="entry name" value="FAD_binding_4"/>
    <property type="match status" value="1"/>
</dbReference>
<keyword evidence="5" id="KW-1185">Reference proteome</keyword>
<evidence type="ECO:0000256" key="2">
    <source>
        <dbReference type="ARBA" id="ARBA00023002"/>
    </source>
</evidence>
<dbReference type="InterPro" id="IPR036318">
    <property type="entry name" value="FAD-bd_PCMH-like_sf"/>
</dbReference>
<dbReference type="PANTHER" id="PTHR13878">
    <property type="entry name" value="GULONOLACTONE OXIDASE"/>
    <property type="match status" value="1"/>
</dbReference>
<dbReference type="InterPro" id="IPR050432">
    <property type="entry name" value="FAD-linked_Oxidoreductases_BP"/>
</dbReference>
<evidence type="ECO:0000313" key="5">
    <source>
        <dbReference type="Proteomes" id="UP000290288"/>
    </source>
</evidence>
<dbReference type="GO" id="GO:0016491">
    <property type="term" value="F:oxidoreductase activity"/>
    <property type="evidence" value="ECO:0007669"/>
    <property type="project" value="UniProtKB-KW"/>
</dbReference>
<reference evidence="4 5" key="1">
    <citation type="submission" date="2019-01" db="EMBL/GenBank/DDBJ databases">
        <title>Draft genome sequence of Psathyrella aberdarensis IHI B618.</title>
        <authorList>
            <person name="Buettner E."/>
            <person name="Kellner H."/>
        </authorList>
    </citation>
    <scope>NUCLEOTIDE SEQUENCE [LARGE SCALE GENOMIC DNA]</scope>
    <source>
        <strain evidence="4 5">IHI B618</strain>
    </source>
</reference>
<dbReference type="InterPro" id="IPR016169">
    <property type="entry name" value="FAD-bd_PCMH_sub2"/>
</dbReference>
<evidence type="ECO:0000313" key="4">
    <source>
        <dbReference type="EMBL" id="RXW15636.1"/>
    </source>
</evidence>
<dbReference type="InterPro" id="IPR016166">
    <property type="entry name" value="FAD-bd_PCMH"/>
</dbReference>
<dbReference type="Gene3D" id="3.30.465.10">
    <property type="match status" value="2"/>
</dbReference>
<dbReference type="Pfam" id="PF08031">
    <property type="entry name" value="BBE"/>
    <property type="match status" value="1"/>
</dbReference>
<dbReference type="Proteomes" id="UP000290288">
    <property type="component" value="Unassembled WGS sequence"/>
</dbReference>
<dbReference type="OrthoDB" id="9983560at2759"/>
<comment type="caution">
    <text evidence="4">The sequence shown here is derived from an EMBL/GenBank/DDBJ whole genome shotgun (WGS) entry which is preliminary data.</text>
</comment>
<dbReference type="PROSITE" id="PS51387">
    <property type="entry name" value="FAD_PCMH"/>
    <property type="match status" value="1"/>
</dbReference>
<feature type="domain" description="FAD-binding PCMH-type" evidence="3">
    <location>
        <begin position="125"/>
        <end position="310"/>
    </location>
</feature>
<gene>
    <name evidence="4" type="ORF">EST38_g10216</name>
</gene>
<name>A0A4Q2DAE1_9AGAR</name>
<dbReference type="PANTHER" id="PTHR13878:SF91">
    <property type="entry name" value="FAD BINDING DOMAIN PROTEIN (AFU_ORTHOLOGUE AFUA_6G12070)-RELATED"/>
    <property type="match status" value="1"/>
</dbReference>
<organism evidence="4 5">
    <name type="scientific">Candolleomyces aberdarensis</name>
    <dbReference type="NCBI Taxonomy" id="2316362"/>
    <lineage>
        <taxon>Eukaryota</taxon>
        <taxon>Fungi</taxon>
        <taxon>Dikarya</taxon>
        <taxon>Basidiomycota</taxon>
        <taxon>Agaricomycotina</taxon>
        <taxon>Agaricomycetes</taxon>
        <taxon>Agaricomycetidae</taxon>
        <taxon>Agaricales</taxon>
        <taxon>Agaricineae</taxon>
        <taxon>Psathyrellaceae</taxon>
        <taxon>Candolleomyces</taxon>
    </lineage>
</organism>
<dbReference type="InterPro" id="IPR012951">
    <property type="entry name" value="BBE"/>
</dbReference>
<dbReference type="STRING" id="2316362.A0A4Q2DAE1"/>
<evidence type="ECO:0000256" key="1">
    <source>
        <dbReference type="ARBA" id="ARBA00005466"/>
    </source>
</evidence>